<keyword evidence="12" id="KW-1185">Reference proteome</keyword>
<sequence>MEKRLNSSSSLLIAPATGAEDAERPSPDTFVKQVFDRLIAAVSLLALSPLLIMLAVFIRVKDPGPVLFAHRRIGKGGKAFYCLKFRTMTVNADPILARHLAEHPEAAQEWRETQKLRNDPRVTPLGAMLRRTSLDELPQLINILKGEMSLVGPRPIVMDEVSHYGSAIRDYMAVRPGLTGLWQVSGRSDVGYRERVMLDQQYVRQRNFWVDLGIILRTVSVVLRRQGSY</sequence>
<dbReference type="PANTHER" id="PTHR30576:SF4">
    <property type="entry name" value="UNDECAPRENYL-PHOSPHATE GALACTOSE PHOSPHOTRANSFERASE"/>
    <property type="match status" value="1"/>
</dbReference>
<evidence type="ECO:0000256" key="6">
    <source>
        <dbReference type="ARBA" id="ARBA00022989"/>
    </source>
</evidence>
<keyword evidence="5 9" id="KW-0812">Transmembrane</keyword>
<evidence type="ECO:0000256" key="4">
    <source>
        <dbReference type="ARBA" id="ARBA00022679"/>
    </source>
</evidence>
<feature type="transmembrane region" description="Helical" evidence="9">
    <location>
        <begin position="38"/>
        <end position="58"/>
    </location>
</feature>
<dbReference type="InterPro" id="IPR003362">
    <property type="entry name" value="Bact_transf"/>
</dbReference>
<evidence type="ECO:0000256" key="9">
    <source>
        <dbReference type="SAM" id="Phobius"/>
    </source>
</evidence>
<keyword evidence="8" id="KW-0270">Exopolysaccharide synthesis</keyword>
<reference evidence="11 12" key="1">
    <citation type="submission" date="2017-11" db="EMBL/GenBank/DDBJ databases">
        <title>Revised Sequence and Annotation of the Rhodobaca barguzinensis strain alga05 Genome.</title>
        <authorList>
            <person name="Kopejtka K."/>
            <person name="Tomasch J.M."/>
            <person name="Bunk B."/>
            <person name="Koblizek M."/>
        </authorList>
    </citation>
    <scope>NUCLEOTIDE SEQUENCE [LARGE SCALE GENOMIC DNA]</scope>
    <source>
        <strain evidence="12">alga05</strain>
    </source>
</reference>
<dbReference type="GO" id="GO:0005886">
    <property type="term" value="C:plasma membrane"/>
    <property type="evidence" value="ECO:0007669"/>
    <property type="project" value="UniProtKB-SubCell"/>
</dbReference>
<evidence type="ECO:0000256" key="1">
    <source>
        <dbReference type="ARBA" id="ARBA00004236"/>
    </source>
</evidence>
<dbReference type="RefSeq" id="WP_071481565.1">
    <property type="nucleotide sequence ID" value="NZ_CP024899.1"/>
</dbReference>
<dbReference type="Proteomes" id="UP000228948">
    <property type="component" value="Chromosome"/>
</dbReference>
<accession>A0A2K8KCF4</accession>
<comment type="subcellular location">
    <subcellularLocation>
        <location evidence="1">Cell membrane</location>
    </subcellularLocation>
</comment>
<evidence type="ECO:0000313" key="12">
    <source>
        <dbReference type="Proteomes" id="UP000228948"/>
    </source>
</evidence>
<gene>
    <name evidence="11" type="ORF">BG454_15925</name>
</gene>
<dbReference type="PANTHER" id="PTHR30576">
    <property type="entry name" value="COLANIC BIOSYNTHESIS UDP-GLUCOSE LIPID CARRIER TRANSFERASE"/>
    <property type="match status" value="1"/>
</dbReference>
<evidence type="ECO:0000256" key="8">
    <source>
        <dbReference type="ARBA" id="ARBA00023169"/>
    </source>
</evidence>
<proteinExistence type="inferred from homology"/>
<comment type="similarity">
    <text evidence="2">Belongs to the bacterial sugar transferase family.</text>
</comment>
<dbReference type="KEGG" id="rbg:BG454_15925"/>
<evidence type="ECO:0000256" key="7">
    <source>
        <dbReference type="ARBA" id="ARBA00023136"/>
    </source>
</evidence>
<dbReference type="EMBL" id="CP024899">
    <property type="protein sequence ID" value="ATX67122.1"/>
    <property type="molecule type" value="Genomic_DNA"/>
</dbReference>
<keyword evidence="4" id="KW-0808">Transferase</keyword>
<evidence type="ECO:0000256" key="5">
    <source>
        <dbReference type="ARBA" id="ARBA00022692"/>
    </source>
</evidence>
<evidence type="ECO:0000313" key="11">
    <source>
        <dbReference type="EMBL" id="ATX67122.1"/>
    </source>
</evidence>
<dbReference type="Pfam" id="PF02397">
    <property type="entry name" value="Bac_transf"/>
    <property type="match status" value="1"/>
</dbReference>
<evidence type="ECO:0000256" key="2">
    <source>
        <dbReference type="ARBA" id="ARBA00006464"/>
    </source>
</evidence>
<keyword evidence="6 9" id="KW-1133">Transmembrane helix</keyword>
<organism evidence="11 12">
    <name type="scientific">Roseinatronobacter bogoriensis subsp. barguzinensis</name>
    <dbReference type="NCBI Taxonomy" id="441209"/>
    <lineage>
        <taxon>Bacteria</taxon>
        <taxon>Pseudomonadati</taxon>
        <taxon>Pseudomonadota</taxon>
        <taxon>Alphaproteobacteria</taxon>
        <taxon>Rhodobacterales</taxon>
        <taxon>Paracoccaceae</taxon>
        <taxon>Roseinatronobacter</taxon>
    </lineage>
</organism>
<evidence type="ECO:0000259" key="10">
    <source>
        <dbReference type="Pfam" id="PF02397"/>
    </source>
</evidence>
<evidence type="ECO:0000256" key="3">
    <source>
        <dbReference type="ARBA" id="ARBA00022475"/>
    </source>
</evidence>
<dbReference type="OrthoDB" id="9808602at2"/>
<dbReference type="GO" id="GO:0016780">
    <property type="term" value="F:phosphotransferase activity, for other substituted phosphate groups"/>
    <property type="evidence" value="ECO:0007669"/>
    <property type="project" value="TreeGrafter"/>
</dbReference>
<keyword evidence="7 9" id="KW-0472">Membrane</keyword>
<name>A0A2K8KCF4_9RHOB</name>
<dbReference type="AlphaFoldDB" id="A0A2K8KCF4"/>
<dbReference type="STRING" id="441209.GCA_001870665_02967"/>
<protein>
    <recommendedName>
        <fullName evidence="10">Bacterial sugar transferase domain-containing protein</fullName>
    </recommendedName>
</protein>
<feature type="domain" description="Bacterial sugar transferase" evidence="10">
    <location>
        <begin position="32"/>
        <end position="223"/>
    </location>
</feature>
<keyword evidence="3" id="KW-1003">Cell membrane</keyword>
<dbReference type="GO" id="GO:0000271">
    <property type="term" value="P:polysaccharide biosynthetic process"/>
    <property type="evidence" value="ECO:0007669"/>
    <property type="project" value="UniProtKB-KW"/>
</dbReference>